<dbReference type="EMBL" id="BAABAQ010000001">
    <property type="protein sequence ID" value="GAA4179194.1"/>
    <property type="molecule type" value="Genomic_DNA"/>
</dbReference>
<keyword evidence="2" id="KW-1185">Reference proteome</keyword>
<protein>
    <submittedName>
        <fullName evidence="1">Uncharacterized protein</fullName>
    </submittedName>
</protein>
<evidence type="ECO:0000313" key="2">
    <source>
        <dbReference type="Proteomes" id="UP001501251"/>
    </source>
</evidence>
<accession>A0ABP8A7B3</accession>
<gene>
    <name evidence="1" type="ORF">GCM10022252_00340</name>
</gene>
<comment type="caution">
    <text evidence="1">The sequence shown here is derived from an EMBL/GenBank/DDBJ whole genome shotgun (WGS) entry which is preliminary data.</text>
</comment>
<sequence>MPDSAPYKLVNLRNALDIWELNEPVSAARKEVLTAVVDWALDRHTDPYQGAARVEGFPNLWRSRVPDTWHEGQMVFCQFWIEETTHTVRFDMFSTLSLPV</sequence>
<reference evidence="2" key="1">
    <citation type="journal article" date="2019" name="Int. J. Syst. Evol. Microbiol.">
        <title>The Global Catalogue of Microorganisms (GCM) 10K type strain sequencing project: providing services to taxonomists for standard genome sequencing and annotation.</title>
        <authorList>
            <consortium name="The Broad Institute Genomics Platform"/>
            <consortium name="The Broad Institute Genome Sequencing Center for Infectious Disease"/>
            <person name="Wu L."/>
            <person name="Ma J."/>
        </authorList>
    </citation>
    <scope>NUCLEOTIDE SEQUENCE [LARGE SCALE GENOMIC DNA]</scope>
    <source>
        <strain evidence="2">JCM 17388</strain>
    </source>
</reference>
<evidence type="ECO:0000313" key="1">
    <source>
        <dbReference type="EMBL" id="GAA4179194.1"/>
    </source>
</evidence>
<dbReference type="Proteomes" id="UP001501251">
    <property type="component" value="Unassembled WGS sequence"/>
</dbReference>
<name>A0ABP8A7B3_9ACTN</name>
<proteinExistence type="predicted"/>
<organism evidence="1 2">
    <name type="scientific">Streptosporangium oxazolinicum</name>
    <dbReference type="NCBI Taxonomy" id="909287"/>
    <lineage>
        <taxon>Bacteria</taxon>
        <taxon>Bacillati</taxon>
        <taxon>Actinomycetota</taxon>
        <taxon>Actinomycetes</taxon>
        <taxon>Streptosporangiales</taxon>
        <taxon>Streptosporangiaceae</taxon>
        <taxon>Streptosporangium</taxon>
    </lineage>
</organism>
<dbReference type="RefSeq" id="WP_344913507.1">
    <property type="nucleotide sequence ID" value="NZ_BAABAQ010000001.1"/>
</dbReference>